<organism evidence="3 4">
    <name type="scientific">Methylophaga muralis</name>
    <dbReference type="NCBI Taxonomy" id="291169"/>
    <lineage>
        <taxon>Bacteria</taxon>
        <taxon>Pseudomonadati</taxon>
        <taxon>Pseudomonadota</taxon>
        <taxon>Gammaproteobacteria</taxon>
        <taxon>Thiotrichales</taxon>
        <taxon>Piscirickettsiaceae</taxon>
        <taxon>Methylophaga</taxon>
    </lineage>
</organism>
<reference evidence="3 4" key="1">
    <citation type="submission" date="2016-07" db="EMBL/GenBank/DDBJ databases">
        <title>Draft Genome Sequence of Methylophaga muralis Bur 1.</title>
        <authorList>
            <person name="Vasilenko O.V."/>
            <person name="Doronina N.V."/>
            <person name="Shmareva M.N."/>
            <person name="Tarlachkov S.V."/>
            <person name="Mustakhimov I."/>
            <person name="Trotsenko Y.A."/>
        </authorList>
    </citation>
    <scope>NUCLEOTIDE SEQUENCE [LARGE SCALE GENOMIC DNA]</scope>
    <source>
        <strain evidence="3 4">Bur 1</strain>
    </source>
</reference>
<dbReference type="InterPro" id="IPR036779">
    <property type="entry name" value="LysM_dom_sf"/>
</dbReference>
<dbReference type="Gene3D" id="3.10.350.10">
    <property type="entry name" value="LysM domain"/>
    <property type="match status" value="1"/>
</dbReference>
<dbReference type="Pfam" id="PF01476">
    <property type="entry name" value="LysM"/>
    <property type="match status" value="1"/>
</dbReference>
<dbReference type="PATRIC" id="fig|291169.3.peg.245"/>
<evidence type="ECO:0000313" key="4">
    <source>
        <dbReference type="Proteomes" id="UP000094379"/>
    </source>
</evidence>
<keyword evidence="4" id="KW-1185">Reference proteome</keyword>
<dbReference type="SUPFAM" id="SSF54106">
    <property type="entry name" value="LysM domain"/>
    <property type="match status" value="1"/>
</dbReference>
<comment type="caution">
    <text evidence="3">The sequence shown here is derived from an EMBL/GenBank/DDBJ whole genome shotgun (WGS) entry which is preliminary data.</text>
</comment>
<name>A0A1E3GW09_9GAMM</name>
<feature type="signal peptide" evidence="1">
    <location>
        <begin position="1"/>
        <end position="21"/>
    </location>
</feature>
<dbReference type="InterPro" id="IPR052196">
    <property type="entry name" value="Bact_Kbp"/>
</dbReference>
<gene>
    <name evidence="3" type="ORF">A9E74_00240</name>
</gene>
<evidence type="ECO:0000313" key="3">
    <source>
        <dbReference type="EMBL" id="ODN68268.1"/>
    </source>
</evidence>
<accession>A0A1E3GW09</accession>
<dbReference type="SMART" id="SM00257">
    <property type="entry name" value="LysM"/>
    <property type="match status" value="1"/>
</dbReference>
<dbReference type="Proteomes" id="UP000094379">
    <property type="component" value="Unassembled WGS sequence"/>
</dbReference>
<dbReference type="PROSITE" id="PS51782">
    <property type="entry name" value="LYSM"/>
    <property type="match status" value="1"/>
</dbReference>
<dbReference type="CDD" id="cd00118">
    <property type="entry name" value="LysM"/>
    <property type="match status" value="1"/>
</dbReference>
<feature type="domain" description="LysM" evidence="2">
    <location>
        <begin position="32"/>
        <end position="80"/>
    </location>
</feature>
<sequence>MMMRHICLGLMALLMSSTLLANQVALNPNHPERYVVVKGDTLWDISAKFLQYPWHWPEIWQVNPQVENPHLIFPGDELTLVYRDGRPVLELNRGQQTFKLSPEMREIRMDEAIHTIPLSIIRPFLTKPRVVGTEVLDAAPYVVSTADERLLSGAGDYVYVRGITDPDDTEFSVFRGGKIYFDPNTGEELGVEAIYSGDGVIKQPGEISTLDLTYTDREVMVGDRLLAIEEEDFELNFFPRAPSQPMEGMIISVFDGVSQVGQYQIVVLNLGTRDGLESGHVLSVYKAGKTIRDTVSADRKATVTLPDEHAGEAMVFKLYDKVSYAIVMKATTSMHLFDKVRSAE</sequence>
<evidence type="ECO:0000256" key="1">
    <source>
        <dbReference type="SAM" id="SignalP"/>
    </source>
</evidence>
<evidence type="ECO:0000259" key="2">
    <source>
        <dbReference type="PROSITE" id="PS51782"/>
    </source>
</evidence>
<dbReference type="AlphaFoldDB" id="A0A1E3GW09"/>
<dbReference type="PANTHER" id="PTHR34700:SF4">
    <property type="entry name" value="PHAGE-LIKE ELEMENT PBSX PROTEIN XKDP"/>
    <property type="match status" value="1"/>
</dbReference>
<protein>
    <submittedName>
        <fullName evidence="3">LysM domain protein</fullName>
    </submittedName>
</protein>
<dbReference type="STRING" id="291169.A9E74_00240"/>
<dbReference type="InterPro" id="IPR018392">
    <property type="entry name" value="LysM"/>
</dbReference>
<keyword evidence="1" id="KW-0732">Signal</keyword>
<proteinExistence type="predicted"/>
<dbReference type="PANTHER" id="PTHR34700">
    <property type="entry name" value="POTASSIUM BINDING PROTEIN KBP"/>
    <property type="match status" value="1"/>
</dbReference>
<feature type="chain" id="PRO_5009128734" evidence="1">
    <location>
        <begin position="22"/>
        <end position="344"/>
    </location>
</feature>
<dbReference type="EMBL" id="MCRI01000001">
    <property type="protein sequence ID" value="ODN68268.1"/>
    <property type="molecule type" value="Genomic_DNA"/>
</dbReference>